<dbReference type="EMBL" id="JAJFAZ020000001">
    <property type="protein sequence ID" value="KAI5350969.1"/>
    <property type="molecule type" value="Genomic_DNA"/>
</dbReference>
<sequence length="161" mass="17748">MLDKWKENIKEKMAEAPASENPISIKEDALTQVLGKEHPGRVRGLGFGVTPSQVDAQIQNNSWKQSMITQVAALTECQKFLEDFIIEFRQNMKKTSNADGVAQCPVGPSQSPQGNTQVPSNMNLTNAKCNLLNWIATGEVVAWAEIASTDPTSKYHQCTWA</sequence>
<name>A0AAD4ZMU6_PRUDU</name>
<proteinExistence type="predicted"/>
<comment type="caution">
    <text evidence="1">The sequence shown here is derived from an EMBL/GenBank/DDBJ whole genome shotgun (WGS) entry which is preliminary data.</text>
</comment>
<keyword evidence="2" id="KW-1185">Reference proteome</keyword>
<dbReference type="Proteomes" id="UP001054821">
    <property type="component" value="Chromosome 1"/>
</dbReference>
<accession>A0AAD4ZMU6</accession>
<evidence type="ECO:0000313" key="2">
    <source>
        <dbReference type="Proteomes" id="UP001054821"/>
    </source>
</evidence>
<dbReference type="AlphaFoldDB" id="A0AAD4ZMU6"/>
<reference evidence="1 2" key="1">
    <citation type="journal article" date="2022" name="G3 (Bethesda)">
        <title>Whole-genome sequence and methylome profiling of the almond [Prunus dulcis (Mill.) D.A. Webb] cultivar 'Nonpareil'.</title>
        <authorList>
            <person name="D'Amico-Willman K.M."/>
            <person name="Ouma W.Z."/>
            <person name="Meulia T."/>
            <person name="Sideli G.M."/>
            <person name="Gradziel T.M."/>
            <person name="Fresnedo-Ramirez J."/>
        </authorList>
    </citation>
    <scope>NUCLEOTIDE SEQUENCE [LARGE SCALE GENOMIC DNA]</scope>
    <source>
        <strain evidence="1">Clone GOH B32 T37-40</strain>
    </source>
</reference>
<gene>
    <name evidence="1" type="ORF">L3X38_003860</name>
</gene>
<evidence type="ECO:0000313" key="1">
    <source>
        <dbReference type="EMBL" id="KAI5350969.1"/>
    </source>
</evidence>
<protein>
    <submittedName>
        <fullName evidence="1">Uncharacterized protein</fullName>
    </submittedName>
</protein>
<organism evidence="1 2">
    <name type="scientific">Prunus dulcis</name>
    <name type="common">Almond</name>
    <name type="synonym">Amygdalus dulcis</name>
    <dbReference type="NCBI Taxonomy" id="3755"/>
    <lineage>
        <taxon>Eukaryota</taxon>
        <taxon>Viridiplantae</taxon>
        <taxon>Streptophyta</taxon>
        <taxon>Embryophyta</taxon>
        <taxon>Tracheophyta</taxon>
        <taxon>Spermatophyta</taxon>
        <taxon>Magnoliopsida</taxon>
        <taxon>eudicotyledons</taxon>
        <taxon>Gunneridae</taxon>
        <taxon>Pentapetalae</taxon>
        <taxon>rosids</taxon>
        <taxon>fabids</taxon>
        <taxon>Rosales</taxon>
        <taxon>Rosaceae</taxon>
        <taxon>Amygdaloideae</taxon>
        <taxon>Amygdaleae</taxon>
        <taxon>Prunus</taxon>
    </lineage>
</organism>